<reference evidence="10 11" key="1">
    <citation type="submission" date="2018-03" db="EMBL/GenBank/DDBJ databases">
        <title>Genomic Encyclopedia of Type Strains, Phase III (KMG-III): the genomes of soil and plant-associated and newly described type strains.</title>
        <authorList>
            <person name="Whitman W."/>
        </authorList>
    </citation>
    <scope>NUCLEOTIDE SEQUENCE [LARGE SCALE GENOMIC DNA]</scope>
    <source>
        <strain evidence="10 11">CGMCC 1.12259</strain>
    </source>
</reference>
<dbReference type="GO" id="GO:0046872">
    <property type="term" value="F:metal ion binding"/>
    <property type="evidence" value="ECO:0007669"/>
    <property type="project" value="UniProtKB-KW"/>
</dbReference>
<comment type="cofactor">
    <cofactor evidence="1">
        <name>Co(2+)</name>
        <dbReference type="ChEBI" id="CHEBI:48828"/>
    </cofactor>
</comment>
<keyword evidence="5 10" id="KW-0031">Aminopeptidase</keyword>
<dbReference type="InterPro" id="IPR000787">
    <property type="entry name" value="Peptidase_M29"/>
</dbReference>
<evidence type="ECO:0000256" key="2">
    <source>
        <dbReference type="ARBA" id="ARBA00001946"/>
    </source>
</evidence>
<evidence type="ECO:0000256" key="4">
    <source>
        <dbReference type="ARBA" id="ARBA00008236"/>
    </source>
</evidence>
<protein>
    <submittedName>
        <fullName evidence="10">Aminopeptidase</fullName>
    </submittedName>
</protein>
<dbReference type="GO" id="GO:0008237">
    <property type="term" value="F:metallopeptidase activity"/>
    <property type="evidence" value="ECO:0007669"/>
    <property type="project" value="UniProtKB-KW"/>
</dbReference>
<keyword evidence="9" id="KW-0482">Metalloprotease</keyword>
<evidence type="ECO:0000256" key="3">
    <source>
        <dbReference type="ARBA" id="ARBA00001947"/>
    </source>
</evidence>
<keyword evidence="11" id="KW-1185">Reference proteome</keyword>
<evidence type="ECO:0000256" key="5">
    <source>
        <dbReference type="ARBA" id="ARBA00022438"/>
    </source>
</evidence>
<dbReference type="PRINTS" id="PR00919">
    <property type="entry name" value="THERMOPTASE"/>
</dbReference>
<organism evidence="10 11">
    <name type="scientific">Planomicrobium soli</name>
    <dbReference type="NCBI Taxonomy" id="1176648"/>
    <lineage>
        <taxon>Bacteria</taxon>
        <taxon>Bacillati</taxon>
        <taxon>Bacillota</taxon>
        <taxon>Bacilli</taxon>
        <taxon>Bacillales</taxon>
        <taxon>Caryophanaceae</taxon>
        <taxon>Planomicrobium</taxon>
    </lineage>
</organism>
<dbReference type="Pfam" id="PF02073">
    <property type="entry name" value="Peptidase_M29"/>
    <property type="match status" value="1"/>
</dbReference>
<dbReference type="RefSeq" id="WP_106534769.1">
    <property type="nucleotide sequence ID" value="NZ_PYAT01000020.1"/>
</dbReference>
<dbReference type="SUPFAM" id="SSF144052">
    <property type="entry name" value="Thermophilic metalloprotease-like"/>
    <property type="match status" value="1"/>
</dbReference>
<keyword evidence="8" id="KW-0378">Hydrolase</keyword>
<evidence type="ECO:0000256" key="6">
    <source>
        <dbReference type="ARBA" id="ARBA00022670"/>
    </source>
</evidence>
<dbReference type="GO" id="GO:0004177">
    <property type="term" value="F:aminopeptidase activity"/>
    <property type="evidence" value="ECO:0007669"/>
    <property type="project" value="UniProtKB-KW"/>
</dbReference>
<evidence type="ECO:0000256" key="1">
    <source>
        <dbReference type="ARBA" id="ARBA00001941"/>
    </source>
</evidence>
<dbReference type="GO" id="GO:0006508">
    <property type="term" value="P:proteolysis"/>
    <property type="evidence" value="ECO:0007669"/>
    <property type="project" value="UniProtKB-KW"/>
</dbReference>
<dbReference type="PANTHER" id="PTHR34448:SF3">
    <property type="entry name" value="AMINOPEPTIDASE AMPS"/>
    <property type="match status" value="1"/>
</dbReference>
<evidence type="ECO:0000256" key="7">
    <source>
        <dbReference type="ARBA" id="ARBA00022723"/>
    </source>
</evidence>
<name>A0A2P8FW96_9BACL</name>
<accession>A0A2P8FW96</accession>
<dbReference type="PANTHER" id="PTHR34448">
    <property type="entry name" value="AMINOPEPTIDASE"/>
    <property type="match status" value="1"/>
</dbReference>
<keyword evidence="6" id="KW-0645">Protease</keyword>
<dbReference type="EMBL" id="PYAT01000020">
    <property type="protein sequence ID" value="PSL25991.1"/>
    <property type="molecule type" value="Genomic_DNA"/>
</dbReference>
<dbReference type="InterPro" id="IPR035097">
    <property type="entry name" value="M29_N-terminal"/>
</dbReference>
<gene>
    <name evidence="10" type="ORF">B0H99_12016</name>
</gene>
<evidence type="ECO:0000256" key="8">
    <source>
        <dbReference type="ARBA" id="ARBA00022801"/>
    </source>
</evidence>
<proteinExistence type="inferred from homology"/>
<comment type="cofactor">
    <cofactor evidence="2">
        <name>Mg(2+)</name>
        <dbReference type="ChEBI" id="CHEBI:18420"/>
    </cofactor>
</comment>
<comment type="cofactor">
    <cofactor evidence="3">
        <name>Zn(2+)</name>
        <dbReference type="ChEBI" id="CHEBI:29105"/>
    </cofactor>
</comment>
<sequence length="410" mass="45186">MTSFNDKLSRYAELVVTVGVNIQPGQPLYIAAAIEAAPLVRLIAKKAYEYGSKQVHIDWNDDETSRLRFELAPEESFSEFPAWKVQEREQLAEQGAAFLSIVSQSPDLLKGIDSKRISAAQKAAGTALSKYRQMVQSDKVSWSVIAAPSKAWAAKVFPDLAEEAQIEALWEAIFKAVRADLDEPVEAWLAHDKTLHTKVDYLNSKKYKKLHYTSPNTDLEVALPDGHLWCGAGSVNEKGAAFMANMPTEEVFTVPHKTGVNGYVSSTKPLSYGGNIIDEFKITFENGRITDVTAAQGEEVLKQLVASDEGSHFLGEVALVPHQSPISASNILFYNTLFDENASNHFAIGSAYAFCLEGGKTMSTEELEKHGLNQSITHVDFMVGSDKMDIDGILEDGTREPIFRDGNWAF</sequence>
<comment type="caution">
    <text evidence="10">The sequence shown here is derived from an EMBL/GenBank/DDBJ whole genome shotgun (WGS) entry which is preliminary data.</text>
</comment>
<keyword evidence="7" id="KW-0479">Metal-binding</keyword>
<evidence type="ECO:0000313" key="11">
    <source>
        <dbReference type="Proteomes" id="UP000242682"/>
    </source>
</evidence>
<dbReference type="Proteomes" id="UP000242682">
    <property type="component" value="Unassembled WGS sequence"/>
</dbReference>
<evidence type="ECO:0000313" key="10">
    <source>
        <dbReference type="EMBL" id="PSL25991.1"/>
    </source>
</evidence>
<dbReference type="Gene3D" id="3.40.1830.10">
    <property type="entry name" value="Thermophilic metalloprotease (M29)"/>
    <property type="match status" value="1"/>
</dbReference>
<dbReference type="InterPro" id="IPR052170">
    <property type="entry name" value="M29_Exopeptidase"/>
</dbReference>
<dbReference type="AlphaFoldDB" id="A0A2P8FW96"/>
<comment type="similarity">
    <text evidence="4">Belongs to the peptidase M29 family.</text>
</comment>
<evidence type="ECO:0000256" key="9">
    <source>
        <dbReference type="ARBA" id="ARBA00023049"/>
    </source>
</evidence>
<dbReference type="OrthoDB" id="9803993at2"/>